<comment type="similarity">
    <text evidence="4 5">Belongs to the glutamine synthetase family.</text>
</comment>
<dbReference type="Proteomes" id="UP001497392">
    <property type="component" value="Unassembled WGS sequence"/>
</dbReference>
<evidence type="ECO:0000256" key="1">
    <source>
        <dbReference type="ARBA" id="ARBA00022598"/>
    </source>
</evidence>
<dbReference type="Gene3D" id="3.30.590.10">
    <property type="entry name" value="Glutamine synthetase/guanido kinase, catalytic domain"/>
    <property type="match status" value="1"/>
</dbReference>
<dbReference type="Pfam" id="PF00120">
    <property type="entry name" value="Gln-synt_C"/>
    <property type="match status" value="1"/>
</dbReference>
<keyword evidence="1" id="KW-0436">Ligase</keyword>
<keyword evidence="8" id="KW-1185">Reference proteome</keyword>
<gene>
    <name evidence="7" type="primary">g6000</name>
    <name evidence="7" type="ORF">VP750_LOCUS5136</name>
</gene>
<dbReference type="SUPFAM" id="SSF55931">
    <property type="entry name" value="Glutamine synthetase/guanido kinase"/>
    <property type="match status" value="1"/>
</dbReference>
<dbReference type="EMBL" id="CAXHTA020000008">
    <property type="protein sequence ID" value="CAL5223477.1"/>
    <property type="molecule type" value="Genomic_DNA"/>
</dbReference>
<feature type="domain" description="GS catalytic" evidence="6">
    <location>
        <begin position="126"/>
        <end position="473"/>
    </location>
</feature>
<dbReference type="PANTHER" id="PTHR43785:SF2">
    <property type="entry name" value="TYPE-1 GLUTAMINE SYNTHETASE 1"/>
    <property type="match status" value="1"/>
</dbReference>
<dbReference type="InterPro" id="IPR014746">
    <property type="entry name" value="Gln_synth/guanido_kin_cat_dom"/>
</dbReference>
<sequence length="473" mass="51362">MPSNHRSDQKQCDVLESSKVKFVRLLFVDFAGIRRCRVCPIHRWGGVTEDGIGLTMATVAMPAWGDFCAQGAGFGPVGEIRLTPAPNGFLKALPWHPGHAIAASGFYLREPSVRAPLRDFPWLCCPRAALAKVLDLAQSKFGFTFRVGYESEFMLLHRLEPGSQPPFRPVDNSVYSQSSAFDAMAPVLDDMVAAVDPLNVEQLHAESGPGQFEIVTGHKEAMEATDALLYTREAICAVAAKHKLTASFLPKLSTTTAGSGAHLHISIMKDGRNLFEGFSQGSGPTPAPEEAFLAGILHHMPALQTFTTPSPLSYERLQPGCWSGAYQVWGVNNREAPLRLCSDAHGEPNNAEYKTLDATANPYLALAVLIIAGLEGINQQRRLPEPTSVDPGNLEESERKQRGIKLLCTTLRQSLDAFTADAELRNAVTGILGAPLVQAFLAVRASELSWYSGFTGTPAEIVDQAAAQLYDRY</sequence>
<dbReference type="PROSITE" id="PS51987">
    <property type="entry name" value="GS_CATALYTIC"/>
    <property type="match status" value="1"/>
</dbReference>
<evidence type="ECO:0000256" key="2">
    <source>
        <dbReference type="ARBA" id="ARBA00022741"/>
    </source>
</evidence>
<dbReference type="InterPro" id="IPR036651">
    <property type="entry name" value="Gln_synt_N_sf"/>
</dbReference>
<dbReference type="Pfam" id="PF16952">
    <property type="entry name" value="Gln-synt_N_2"/>
    <property type="match status" value="1"/>
</dbReference>
<keyword evidence="3" id="KW-0067">ATP-binding</keyword>
<proteinExistence type="inferred from homology"/>
<evidence type="ECO:0000259" key="6">
    <source>
        <dbReference type="PROSITE" id="PS51987"/>
    </source>
</evidence>
<dbReference type="PANTHER" id="PTHR43785">
    <property type="entry name" value="GAMMA-GLUTAMYLPUTRESCINE SYNTHETASE"/>
    <property type="match status" value="1"/>
</dbReference>
<dbReference type="InterPro" id="IPR008146">
    <property type="entry name" value="Gln_synth_cat_dom"/>
</dbReference>
<evidence type="ECO:0000313" key="7">
    <source>
        <dbReference type="EMBL" id="CAL5223477.1"/>
    </source>
</evidence>
<reference evidence="7 8" key="1">
    <citation type="submission" date="2024-06" db="EMBL/GenBank/DDBJ databases">
        <authorList>
            <person name="Kraege A."/>
            <person name="Thomma B."/>
        </authorList>
    </citation>
    <scope>NUCLEOTIDE SEQUENCE [LARGE SCALE GENOMIC DNA]</scope>
</reference>
<evidence type="ECO:0000313" key="8">
    <source>
        <dbReference type="Proteomes" id="UP001497392"/>
    </source>
</evidence>
<comment type="caution">
    <text evidence="7">The sequence shown here is derived from an EMBL/GenBank/DDBJ whole genome shotgun (WGS) entry which is preliminary data.</text>
</comment>
<dbReference type="InterPro" id="IPR008147">
    <property type="entry name" value="Gln_synt_N"/>
</dbReference>
<protein>
    <submittedName>
        <fullName evidence="7">G6000 protein</fullName>
    </submittedName>
</protein>
<accession>A0ABP1FZE3</accession>
<dbReference type="SMART" id="SM01230">
    <property type="entry name" value="Gln-synt_C"/>
    <property type="match status" value="1"/>
</dbReference>
<dbReference type="SUPFAM" id="SSF54368">
    <property type="entry name" value="Glutamine synthetase, N-terminal domain"/>
    <property type="match status" value="1"/>
</dbReference>
<name>A0ABP1FZE3_9CHLO</name>
<evidence type="ECO:0000256" key="5">
    <source>
        <dbReference type="RuleBase" id="RU000384"/>
    </source>
</evidence>
<dbReference type="Gene3D" id="3.10.20.70">
    <property type="entry name" value="Glutamine synthetase, N-terminal domain"/>
    <property type="match status" value="1"/>
</dbReference>
<organism evidence="7 8">
    <name type="scientific">Coccomyxa viridis</name>
    <dbReference type="NCBI Taxonomy" id="1274662"/>
    <lineage>
        <taxon>Eukaryota</taxon>
        <taxon>Viridiplantae</taxon>
        <taxon>Chlorophyta</taxon>
        <taxon>core chlorophytes</taxon>
        <taxon>Trebouxiophyceae</taxon>
        <taxon>Trebouxiophyceae incertae sedis</taxon>
        <taxon>Coccomyxaceae</taxon>
        <taxon>Coccomyxa</taxon>
    </lineage>
</organism>
<evidence type="ECO:0000256" key="3">
    <source>
        <dbReference type="ARBA" id="ARBA00022840"/>
    </source>
</evidence>
<evidence type="ECO:0000256" key="4">
    <source>
        <dbReference type="PROSITE-ProRule" id="PRU01331"/>
    </source>
</evidence>
<keyword evidence="2" id="KW-0547">Nucleotide-binding</keyword>